<dbReference type="InterPro" id="IPR011004">
    <property type="entry name" value="Trimer_LpxA-like_sf"/>
</dbReference>
<dbReference type="SUPFAM" id="SSF51161">
    <property type="entry name" value="Trimeric LpxA-like enzymes"/>
    <property type="match status" value="1"/>
</dbReference>
<dbReference type="GO" id="GO:0008374">
    <property type="term" value="F:O-acyltransferase activity"/>
    <property type="evidence" value="ECO:0007669"/>
    <property type="project" value="TreeGrafter"/>
</dbReference>
<comment type="similarity">
    <text evidence="1">Belongs to the transferase hexapeptide repeat family.</text>
</comment>
<accession>A0A974NWS5</accession>
<gene>
    <name evidence="5" type="ORF">H5J25_07435</name>
</gene>
<dbReference type="Pfam" id="PF14602">
    <property type="entry name" value="Hexapep_2"/>
    <property type="match status" value="1"/>
</dbReference>
<reference evidence="6" key="1">
    <citation type="submission" date="2020-09" db="EMBL/GenBank/DDBJ databases">
        <title>Sphingomonas sp., a new species isolated from pork steak.</title>
        <authorList>
            <person name="Heidler von Heilborn D."/>
        </authorList>
    </citation>
    <scope>NUCLEOTIDE SEQUENCE [LARGE SCALE GENOMIC DNA]</scope>
</reference>
<dbReference type="Proteomes" id="UP000595894">
    <property type="component" value="Chromosome"/>
</dbReference>
<name>A0A974NWS5_9SPHN</name>
<organism evidence="5 6">
    <name type="scientific">Sphingomonas aliaeris</name>
    <dbReference type="NCBI Taxonomy" id="2759526"/>
    <lineage>
        <taxon>Bacteria</taxon>
        <taxon>Pseudomonadati</taxon>
        <taxon>Pseudomonadota</taxon>
        <taxon>Alphaproteobacteria</taxon>
        <taxon>Sphingomonadales</taxon>
        <taxon>Sphingomonadaceae</taxon>
        <taxon>Sphingomonas</taxon>
    </lineage>
</organism>
<dbReference type="GO" id="GO:0005829">
    <property type="term" value="C:cytosol"/>
    <property type="evidence" value="ECO:0007669"/>
    <property type="project" value="TreeGrafter"/>
</dbReference>
<evidence type="ECO:0000256" key="1">
    <source>
        <dbReference type="ARBA" id="ARBA00007274"/>
    </source>
</evidence>
<protein>
    <submittedName>
        <fullName evidence="5">Acyltransferase</fullName>
    </submittedName>
</protein>
<dbReference type="InterPro" id="IPR051159">
    <property type="entry name" value="Hexapeptide_acetyltransf"/>
</dbReference>
<dbReference type="Pfam" id="PF00132">
    <property type="entry name" value="Hexapep"/>
    <property type="match status" value="1"/>
</dbReference>
<dbReference type="KEGG" id="sari:H5J25_07435"/>
<evidence type="ECO:0000256" key="2">
    <source>
        <dbReference type="ARBA" id="ARBA00022679"/>
    </source>
</evidence>
<evidence type="ECO:0000313" key="6">
    <source>
        <dbReference type="Proteomes" id="UP000595894"/>
    </source>
</evidence>
<sequence>MSDSLSIHESAWVSEDARIFPSVRGTRIVIGANSNIFEFVVIRCVGGSGDIVIGDRVNINPHCVLYSGNGITIGDDTLIAAGVSIVPANHAITDRTRPIREQGFAPSKGGVTIGRDVWIGCNVTILDGVTIGDGAVIAAGAVVTHCIDPHEIWAGVPARSIAVR</sequence>
<dbReference type="InterPro" id="IPR001451">
    <property type="entry name" value="Hexapep"/>
</dbReference>
<proteinExistence type="inferred from homology"/>
<keyword evidence="3" id="KW-0677">Repeat</keyword>
<dbReference type="EMBL" id="CP061035">
    <property type="protein sequence ID" value="QQV78464.1"/>
    <property type="molecule type" value="Genomic_DNA"/>
</dbReference>
<dbReference type="AlphaFoldDB" id="A0A974NWS5"/>
<keyword evidence="2" id="KW-0808">Transferase</keyword>
<dbReference type="PANTHER" id="PTHR23416:SF23">
    <property type="entry name" value="ACETYLTRANSFERASE C18B11.09C-RELATED"/>
    <property type="match status" value="1"/>
</dbReference>
<evidence type="ECO:0000256" key="4">
    <source>
        <dbReference type="ARBA" id="ARBA00023315"/>
    </source>
</evidence>
<dbReference type="Gene3D" id="2.160.10.10">
    <property type="entry name" value="Hexapeptide repeat proteins"/>
    <property type="match status" value="1"/>
</dbReference>
<keyword evidence="6" id="KW-1185">Reference proteome</keyword>
<dbReference type="CDD" id="cd04647">
    <property type="entry name" value="LbH_MAT_like"/>
    <property type="match status" value="1"/>
</dbReference>
<dbReference type="InterPro" id="IPR018357">
    <property type="entry name" value="Hexapep_transf_CS"/>
</dbReference>
<dbReference type="PROSITE" id="PS00101">
    <property type="entry name" value="HEXAPEP_TRANSFERASES"/>
    <property type="match status" value="1"/>
</dbReference>
<evidence type="ECO:0000313" key="5">
    <source>
        <dbReference type="EMBL" id="QQV78464.1"/>
    </source>
</evidence>
<evidence type="ECO:0000256" key="3">
    <source>
        <dbReference type="ARBA" id="ARBA00022737"/>
    </source>
</evidence>
<dbReference type="PANTHER" id="PTHR23416">
    <property type="entry name" value="SIALIC ACID SYNTHASE-RELATED"/>
    <property type="match status" value="1"/>
</dbReference>
<keyword evidence="4 5" id="KW-0012">Acyltransferase</keyword>